<feature type="repeat" description="Hemopexin" evidence="3">
    <location>
        <begin position="146"/>
        <end position="193"/>
    </location>
</feature>
<dbReference type="SUPFAM" id="SSF90188">
    <property type="entry name" value="Somatomedin B domain"/>
    <property type="match status" value="2"/>
</dbReference>
<evidence type="ECO:0000313" key="6">
    <source>
        <dbReference type="Proteomes" id="UP000472277"/>
    </source>
</evidence>
<dbReference type="PANTHER" id="PTHR22917:SF8">
    <property type="entry name" value="PROTEOGLYCAN 4 ISOFORM X1"/>
    <property type="match status" value="1"/>
</dbReference>
<dbReference type="InterPro" id="IPR001212">
    <property type="entry name" value="Somatomedin_B_dom"/>
</dbReference>
<reference evidence="5" key="2">
    <citation type="submission" date="2025-09" db="UniProtKB">
        <authorList>
            <consortium name="Ensembl"/>
        </authorList>
    </citation>
    <scope>IDENTIFICATION</scope>
</reference>
<dbReference type="PANTHER" id="PTHR22917">
    <property type="entry name" value="HEMOPEXIN DOMAIN-CONTAINING PROTEIN"/>
    <property type="match status" value="1"/>
</dbReference>
<dbReference type="Proteomes" id="UP000472277">
    <property type="component" value="Chromosome 21"/>
</dbReference>
<name>A0A674ARF9_SALTR</name>
<dbReference type="InterPro" id="IPR051298">
    <property type="entry name" value="Heme_transport/Cell_adhesion"/>
</dbReference>
<dbReference type="Ensembl" id="ENSSTUT00000065219.1">
    <property type="protein sequence ID" value="ENSSTUP00000061833.1"/>
    <property type="gene ID" value="ENSSTUG00000026803.1"/>
</dbReference>
<dbReference type="SMART" id="SM00120">
    <property type="entry name" value="HX"/>
    <property type="match status" value="2"/>
</dbReference>
<dbReference type="InterPro" id="IPR036024">
    <property type="entry name" value="Somatomedin_B-like_dom_sf"/>
</dbReference>
<dbReference type="OMA" id="GDIMQRF"/>
<proteinExistence type="predicted"/>
<dbReference type="SUPFAM" id="SSF50923">
    <property type="entry name" value="Hemopexin-like domain"/>
    <property type="match status" value="1"/>
</dbReference>
<dbReference type="AlphaFoldDB" id="A0A674ARF9"/>
<dbReference type="Pfam" id="PF01033">
    <property type="entry name" value="Somatomedin_B"/>
    <property type="match status" value="2"/>
</dbReference>
<dbReference type="GeneTree" id="ENSGT00530000063751"/>
<sequence length="340" mass="37657">TCVKVIGFLLFSVYNLIIISICSGRCGDPFTRGQPCQCDASCLTHDECCKDFEAHCTFGESCSGRCGESFRRGRLCDCDPGCVRYDTCCRDYQNHCDLCSDLPINGLTTLANGTILIFKGHFFWTMDPITKDHGPARNITEELGIPSPIDSAFTRTNCQGKSYIIKGDDYWGMDNGNMEPGYPKSVASGFHGLTGTITAALPVPATRRRPESVYFFKKGKGELEDYHYLTYSHCTMQKYSYHAGSSTVCGKKSKSSTKKRHTRQTEMSLGAEINIKLALKGFPSSVTSAVSVPSPKKADGYDYFLFAGRKSMTMFTMYCTSDDQNIYSISKILFMGLSIN</sequence>
<dbReference type="InterPro" id="IPR036375">
    <property type="entry name" value="Hemopexin-like_dom_sf"/>
</dbReference>
<dbReference type="PROSITE" id="PS00524">
    <property type="entry name" value="SMB_1"/>
    <property type="match status" value="2"/>
</dbReference>
<dbReference type="Pfam" id="PF00045">
    <property type="entry name" value="Hemopexin"/>
    <property type="match status" value="1"/>
</dbReference>
<keyword evidence="1" id="KW-0732">Signal</keyword>
<keyword evidence="6" id="KW-1185">Reference proteome</keyword>
<organism evidence="5 6">
    <name type="scientific">Salmo trutta</name>
    <name type="common">Brown trout</name>
    <dbReference type="NCBI Taxonomy" id="8032"/>
    <lineage>
        <taxon>Eukaryota</taxon>
        <taxon>Metazoa</taxon>
        <taxon>Chordata</taxon>
        <taxon>Craniata</taxon>
        <taxon>Vertebrata</taxon>
        <taxon>Euteleostomi</taxon>
        <taxon>Actinopterygii</taxon>
        <taxon>Neopterygii</taxon>
        <taxon>Teleostei</taxon>
        <taxon>Protacanthopterygii</taxon>
        <taxon>Salmoniformes</taxon>
        <taxon>Salmonidae</taxon>
        <taxon>Salmoninae</taxon>
        <taxon>Salmo</taxon>
    </lineage>
</organism>
<dbReference type="Gene3D" id="2.110.10.10">
    <property type="entry name" value="Hemopexin-like domain"/>
    <property type="match status" value="1"/>
</dbReference>
<keyword evidence="2" id="KW-1015">Disulfide bond</keyword>
<evidence type="ECO:0000256" key="2">
    <source>
        <dbReference type="ARBA" id="ARBA00023157"/>
    </source>
</evidence>
<reference evidence="5" key="1">
    <citation type="submission" date="2025-08" db="UniProtKB">
        <authorList>
            <consortium name="Ensembl"/>
        </authorList>
    </citation>
    <scope>IDENTIFICATION</scope>
</reference>
<feature type="domain" description="SMB" evidence="4">
    <location>
        <begin position="18"/>
        <end position="62"/>
    </location>
</feature>
<dbReference type="Gene3D" id="4.10.410.20">
    <property type="match status" value="2"/>
</dbReference>
<evidence type="ECO:0000313" key="5">
    <source>
        <dbReference type="Ensembl" id="ENSSTUP00000061833.1"/>
    </source>
</evidence>
<accession>A0A674ARF9</accession>
<dbReference type="SMART" id="SM00201">
    <property type="entry name" value="SO"/>
    <property type="match status" value="2"/>
</dbReference>
<evidence type="ECO:0000256" key="3">
    <source>
        <dbReference type="PROSITE-ProRule" id="PRU01011"/>
    </source>
</evidence>
<dbReference type="PROSITE" id="PS50958">
    <property type="entry name" value="SMB_2"/>
    <property type="match status" value="2"/>
</dbReference>
<dbReference type="GO" id="GO:0005615">
    <property type="term" value="C:extracellular space"/>
    <property type="evidence" value="ECO:0007669"/>
    <property type="project" value="TreeGrafter"/>
</dbReference>
<protein>
    <submittedName>
        <fullName evidence="5">Proteoglycan 4a</fullName>
    </submittedName>
</protein>
<dbReference type="InterPro" id="IPR018487">
    <property type="entry name" value="Hemopexin-like_repeat"/>
</dbReference>
<evidence type="ECO:0000259" key="4">
    <source>
        <dbReference type="PROSITE" id="PS50958"/>
    </source>
</evidence>
<feature type="domain" description="SMB" evidence="4">
    <location>
        <begin position="64"/>
        <end position="100"/>
    </location>
</feature>
<dbReference type="PROSITE" id="PS51642">
    <property type="entry name" value="HEMOPEXIN_2"/>
    <property type="match status" value="1"/>
</dbReference>
<evidence type="ECO:0000256" key="1">
    <source>
        <dbReference type="ARBA" id="ARBA00022729"/>
    </source>
</evidence>